<dbReference type="FunFam" id="3.90.640.10:FF:000007">
    <property type="entry name" value="Actin like 7B"/>
    <property type="match status" value="1"/>
</dbReference>
<dbReference type="Proteomes" id="UP000287033">
    <property type="component" value="Unassembled WGS sequence"/>
</dbReference>
<keyword evidence="9" id="KW-1185">Reference proteome</keyword>
<evidence type="ECO:0000256" key="5">
    <source>
        <dbReference type="ARBA" id="ARBA00022840"/>
    </source>
</evidence>
<dbReference type="PANTHER" id="PTHR11937">
    <property type="entry name" value="ACTIN"/>
    <property type="match status" value="1"/>
</dbReference>
<dbReference type="PROSITE" id="PS00432">
    <property type="entry name" value="ACTINS_2"/>
    <property type="match status" value="1"/>
</dbReference>
<dbReference type="PRINTS" id="PR00190">
    <property type="entry name" value="ACTIN"/>
</dbReference>
<dbReference type="InterPro" id="IPR004000">
    <property type="entry name" value="Actin"/>
</dbReference>
<protein>
    <recommendedName>
        <fullName evidence="10">Actin, cytoplasmic</fullName>
    </recommendedName>
</protein>
<organism evidence="8 9">
    <name type="scientific">Chiloscyllium punctatum</name>
    <name type="common">Brownbanded bambooshark</name>
    <name type="synonym">Hemiscyllium punctatum</name>
    <dbReference type="NCBI Taxonomy" id="137246"/>
    <lineage>
        <taxon>Eukaryota</taxon>
        <taxon>Metazoa</taxon>
        <taxon>Chordata</taxon>
        <taxon>Craniata</taxon>
        <taxon>Vertebrata</taxon>
        <taxon>Chondrichthyes</taxon>
        <taxon>Elasmobranchii</taxon>
        <taxon>Galeomorphii</taxon>
        <taxon>Galeoidea</taxon>
        <taxon>Orectolobiformes</taxon>
        <taxon>Hemiscylliidae</taxon>
        <taxon>Chiloscyllium</taxon>
    </lineage>
</organism>
<gene>
    <name evidence="8" type="ORF">chiPu_0027188</name>
</gene>
<dbReference type="GO" id="GO:0005524">
    <property type="term" value="F:ATP binding"/>
    <property type="evidence" value="ECO:0007669"/>
    <property type="project" value="UniProtKB-KW"/>
</dbReference>
<name>A0A401TKH0_CHIPU</name>
<dbReference type="GO" id="GO:0005856">
    <property type="term" value="C:cytoskeleton"/>
    <property type="evidence" value="ECO:0007669"/>
    <property type="project" value="UniProtKB-SubCell"/>
</dbReference>
<dbReference type="FunFam" id="3.30.420.40:FF:000148">
    <property type="entry name" value="Actin, alpha skeletal muscle"/>
    <property type="match status" value="1"/>
</dbReference>
<sequence>MSKSSPVTPPEPPICPEPFTDTAAVVMDTGTGYTKAGFAGDDKPRVVVRSLVGVPSRSCEEPGRAPAYYAGAAIPAEPWVARRPAVTNGVVTDWDALEMLWHHVLYQELRAAPEEHAVLLADAPLSPPTNREKAAELLFEGFGVPALYVARQPLLALYATGRTSGLVVESGLGVSYTAPVHGGYTAPHATFRLDLAGGGLTQYLAKLLEECGNPFGAGEMPVVADIKETCCYVARDFGDEMAAAEADYLTDYRLPDGHLITLGNERFRCPEALFRPEAVGLADPGLPALAARSLHRCPAEQRPALLANVVLAGGSSLLPGFAERIQRQLGALFPGRARLSVYASPQRRFSVWIGGSITACLSTFQSMWVSRQDYEEKGAGIVQRKCF</sequence>
<evidence type="ECO:0000256" key="1">
    <source>
        <dbReference type="ARBA" id="ARBA00004245"/>
    </source>
</evidence>
<evidence type="ECO:0000256" key="6">
    <source>
        <dbReference type="ARBA" id="ARBA00023212"/>
    </source>
</evidence>
<proteinExistence type="inferred from homology"/>
<evidence type="ECO:0000256" key="7">
    <source>
        <dbReference type="RuleBase" id="RU000487"/>
    </source>
</evidence>
<keyword evidence="4" id="KW-0547">Nucleotide-binding</keyword>
<dbReference type="OMA" id="LEMLWHH"/>
<evidence type="ECO:0000313" key="8">
    <source>
        <dbReference type="EMBL" id="GCC43135.1"/>
    </source>
</evidence>
<comment type="similarity">
    <text evidence="2 7">Belongs to the actin family.</text>
</comment>
<evidence type="ECO:0000256" key="2">
    <source>
        <dbReference type="ARBA" id="ARBA00006752"/>
    </source>
</evidence>
<reference evidence="8 9" key="1">
    <citation type="journal article" date="2018" name="Nat. Ecol. Evol.">
        <title>Shark genomes provide insights into elasmobranch evolution and the origin of vertebrates.</title>
        <authorList>
            <person name="Hara Y"/>
            <person name="Yamaguchi K"/>
            <person name="Onimaru K"/>
            <person name="Kadota M"/>
            <person name="Koyanagi M"/>
            <person name="Keeley SD"/>
            <person name="Tatsumi K"/>
            <person name="Tanaka K"/>
            <person name="Motone F"/>
            <person name="Kageyama Y"/>
            <person name="Nozu R"/>
            <person name="Adachi N"/>
            <person name="Nishimura O"/>
            <person name="Nakagawa R"/>
            <person name="Tanegashima C"/>
            <person name="Kiyatake I"/>
            <person name="Matsumoto R"/>
            <person name="Murakumo K"/>
            <person name="Nishida K"/>
            <person name="Terakita A"/>
            <person name="Kuratani S"/>
            <person name="Sato K"/>
            <person name="Hyodo S Kuraku.S."/>
        </authorList>
    </citation>
    <scope>NUCLEOTIDE SEQUENCE [LARGE SCALE GENOMIC DNA]</scope>
</reference>
<evidence type="ECO:0000256" key="4">
    <source>
        <dbReference type="ARBA" id="ARBA00022741"/>
    </source>
</evidence>
<dbReference type="OrthoDB" id="9862123at2759"/>
<dbReference type="AlphaFoldDB" id="A0A401TKH0"/>
<accession>A0A401TKH0</accession>
<evidence type="ECO:0000256" key="3">
    <source>
        <dbReference type="ARBA" id="ARBA00022490"/>
    </source>
</evidence>
<evidence type="ECO:0000313" key="9">
    <source>
        <dbReference type="Proteomes" id="UP000287033"/>
    </source>
</evidence>
<keyword evidence="3" id="KW-0963">Cytoplasm</keyword>
<dbReference type="Gene3D" id="3.30.420.40">
    <property type="match status" value="2"/>
</dbReference>
<dbReference type="EMBL" id="BEZZ01097187">
    <property type="protein sequence ID" value="GCC43135.1"/>
    <property type="molecule type" value="Genomic_DNA"/>
</dbReference>
<dbReference type="SMART" id="SM00268">
    <property type="entry name" value="ACTIN"/>
    <property type="match status" value="1"/>
</dbReference>
<keyword evidence="5" id="KW-0067">ATP-binding</keyword>
<dbReference type="STRING" id="137246.A0A401TKH0"/>
<dbReference type="SUPFAM" id="SSF53067">
    <property type="entry name" value="Actin-like ATPase domain"/>
    <property type="match status" value="2"/>
</dbReference>
<dbReference type="InterPro" id="IPR004001">
    <property type="entry name" value="Actin_CS"/>
</dbReference>
<dbReference type="InterPro" id="IPR043129">
    <property type="entry name" value="ATPase_NBD"/>
</dbReference>
<evidence type="ECO:0008006" key="10">
    <source>
        <dbReference type="Google" id="ProtNLM"/>
    </source>
</evidence>
<dbReference type="Gene3D" id="3.90.640.10">
    <property type="entry name" value="Actin, Chain A, domain 4"/>
    <property type="match status" value="1"/>
</dbReference>
<comment type="caution">
    <text evidence="8">The sequence shown here is derived from an EMBL/GenBank/DDBJ whole genome shotgun (WGS) entry which is preliminary data.</text>
</comment>
<keyword evidence="6" id="KW-0206">Cytoskeleton</keyword>
<dbReference type="Pfam" id="PF00022">
    <property type="entry name" value="Actin"/>
    <property type="match status" value="1"/>
</dbReference>
<dbReference type="FunFam" id="3.30.420.40:FF:000058">
    <property type="entry name" value="Putative actin-related protein 5"/>
    <property type="match status" value="1"/>
</dbReference>
<comment type="subcellular location">
    <subcellularLocation>
        <location evidence="1">Cytoplasm</location>
        <location evidence="1">Cytoskeleton</location>
    </subcellularLocation>
</comment>